<feature type="compositionally biased region" description="Low complexity" evidence="3">
    <location>
        <begin position="296"/>
        <end position="318"/>
    </location>
</feature>
<dbReference type="Proteomes" id="UP000541444">
    <property type="component" value="Unassembled WGS sequence"/>
</dbReference>
<dbReference type="GO" id="GO:0005634">
    <property type="term" value="C:nucleus"/>
    <property type="evidence" value="ECO:0007669"/>
    <property type="project" value="TreeGrafter"/>
</dbReference>
<evidence type="ECO:0000313" key="6">
    <source>
        <dbReference type="Proteomes" id="UP000541444"/>
    </source>
</evidence>
<feature type="region of interest" description="Disordered" evidence="3">
    <location>
        <begin position="1"/>
        <end position="28"/>
    </location>
</feature>
<dbReference type="SMART" id="SM00360">
    <property type="entry name" value="RRM"/>
    <property type="match status" value="2"/>
</dbReference>
<protein>
    <recommendedName>
        <fullName evidence="4">RRM domain-containing protein</fullName>
    </recommendedName>
</protein>
<dbReference type="OrthoDB" id="1875751at2759"/>
<dbReference type="Pfam" id="PF00076">
    <property type="entry name" value="RRM_1"/>
    <property type="match status" value="2"/>
</dbReference>
<feature type="domain" description="RRM" evidence="4">
    <location>
        <begin position="71"/>
        <end position="148"/>
    </location>
</feature>
<accession>A0A7J7P9I3</accession>
<dbReference type="EMBL" id="JACGCM010000121">
    <property type="protein sequence ID" value="KAF6176087.1"/>
    <property type="molecule type" value="Genomic_DNA"/>
</dbReference>
<feature type="region of interest" description="Disordered" evidence="3">
    <location>
        <begin position="296"/>
        <end position="323"/>
    </location>
</feature>
<dbReference type="PROSITE" id="PS50102">
    <property type="entry name" value="RRM"/>
    <property type="match status" value="2"/>
</dbReference>
<proteinExistence type="predicted"/>
<organism evidence="5 6">
    <name type="scientific">Kingdonia uniflora</name>
    <dbReference type="NCBI Taxonomy" id="39325"/>
    <lineage>
        <taxon>Eukaryota</taxon>
        <taxon>Viridiplantae</taxon>
        <taxon>Streptophyta</taxon>
        <taxon>Embryophyta</taxon>
        <taxon>Tracheophyta</taxon>
        <taxon>Spermatophyta</taxon>
        <taxon>Magnoliopsida</taxon>
        <taxon>Ranunculales</taxon>
        <taxon>Circaeasteraceae</taxon>
        <taxon>Kingdonia</taxon>
    </lineage>
</organism>
<gene>
    <name evidence="5" type="ORF">GIB67_000181</name>
</gene>
<dbReference type="GO" id="GO:0003723">
    <property type="term" value="F:RNA binding"/>
    <property type="evidence" value="ECO:0007669"/>
    <property type="project" value="UniProtKB-UniRule"/>
</dbReference>
<dbReference type="PANTHER" id="PTHR48024:SF25">
    <property type="entry name" value="UBP1-ASSOCIATED PROTEIN 2C"/>
    <property type="match status" value="1"/>
</dbReference>
<keyword evidence="1 2" id="KW-0694">RNA-binding</keyword>
<dbReference type="InterPro" id="IPR012677">
    <property type="entry name" value="Nucleotide-bd_a/b_plait_sf"/>
</dbReference>
<feature type="domain" description="RRM" evidence="4">
    <location>
        <begin position="169"/>
        <end position="246"/>
    </location>
</feature>
<dbReference type="SUPFAM" id="SSF54928">
    <property type="entry name" value="RNA-binding domain, RBD"/>
    <property type="match status" value="2"/>
</dbReference>
<feature type="compositionally biased region" description="Low complexity" evidence="3">
    <location>
        <begin position="13"/>
        <end position="27"/>
    </location>
</feature>
<evidence type="ECO:0000313" key="5">
    <source>
        <dbReference type="EMBL" id="KAF6176087.1"/>
    </source>
</evidence>
<dbReference type="InterPro" id="IPR035979">
    <property type="entry name" value="RBD_domain_sf"/>
</dbReference>
<dbReference type="InterPro" id="IPR000504">
    <property type="entry name" value="RRM_dom"/>
</dbReference>
<comment type="caution">
    <text evidence="5">The sequence shown here is derived from an EMBL/GenBank/DDBJ whole genome shotgun (WGS) entry which is preliminary data.</text>
</comment>
<dbReference type="Gene3D" id="3.30.70.330">
    <property type="match status" value="2"/>
</dbReference>
<dbReference type="InterPro" id="IPR050886">
    <property type="entry name" value="RNA-binding_reg"/>
</dbReference>
<name>A0A7J7P9I3_9MAGN</name>
<evidence type="ECO:0000256" key="3">
    <source>
        <dbReference type="SAM" id="MobiDB-lite"/>
    </source>
</evidence>
<evidence type="ECO:0000256" key="2">
    <source>
        <dbReference type="PROSITE-ProRule" id="PRU00176"/>
    </source>
</evidence>
<sequence length="403" mass="42324">MDSSSKKRKTEENGTTTTPSPNPNLTPEDLRKIIEPFTQDQLLQIILDTALTSLDVLNAIRSVADSDLSQRKLFIRGLGWDTTTDNIRTLFSSYGELLEAIVVIDKATGKSKGYGFITFKHIDGALLALKEPSKKIDGRVTVTQLASAGGVSGQAVNNNPIGGGDFSMRKVYVANVPFDMTAERILGHFSEYGEIEEGPFGFDKQTGKCKGYALFVYKTSEAARAALVDSTKVIDGHQVVCRYANEGKKGKIGGVEMTGNGLGPVGGTTALAVPLGSISSSQYGVGGFSSYGQQPQQGLMSHHHLSSSGSQIPSSLGSNSGGYGGVPMLPSTYSGLGSYGGPGDGIGSSLYNRLPPSSVGYPESGYFGLPSSAFPGHLHHSSGPSAGPRIPPGGMYHGIPPYY</sequence>
<reference evidence="5 6" key="1">
    <citation type="journal article" date="2020" name="IScience">
        <title>Genome Sequencing of the Endangered Kingdonia uniflora (Circaeasteraceae, Ranunculales) Reveals Potential Mechanisms of Evolutionary Specialization.</title>
        <authorList>
            <person name="Sun Y."/>
            <person name="Deng T."/>
            <person name="Zhang A."/>
            <person name="Moore M.J."/>
            <person name="Landis J.B."/>
            <person name="Lin N."/>
            <person name="Zhang H."/>
            <person name="Zhang X."/>
            <person name="Huang J."/>
            <person name="Zhang X."/>
            <person name="Sun H."/>
            <person name="Wang H."/>
        </authorList>
    </citation>
    <scope>NUCLEOTIDE SEQUENCE [LARGE SCALE GENOMIC DNA]</scope>
    <source>
        <strain evidence="5">TB1705</strain>
        <tissue evidence="5">Leaf</tissue>
    </source>
</reference>
<dbReference type="PANTHER" id="PTHR48024">
    <property type="entry name" value="GEO13361P1-RELATED"/>
    <property type="match status" value="1"/>
</dbReference>
<evidence type="ECO:0000259" key="4">
    <source>
        <dbReference type="PROSITE" id="PS50102"/>
    </source>
</evidence>
<keyword evidence="6" id="KW-1185">Reference proteome</keyword>
<dbReference type="FunFam" id="3.30.70.330:FF:000529">
    <property type="entry name" value="UBP1-associated protein 2C isoform A"/>
    <property type="match status" value="1"/>
</dbReference>
<evidence type="ECO:0000256" key="1">
    <source>
        <dbReference type="ARBA" id="ARBA00022884"/>
    </source>
</evidence>
<dbReference type="AlphaFoldDB" id="A0A7J7P9I3"/>